<accession>A0A2Z7B4S7</accession>
<dbReference type="Proteomes" id="UP000250235">
    <property type="component" value="Unassembled WGS sequence"/>
</dbReference>
<organism evidence="1 2">
    <name type="scientific">Dorcoceras hygrometricum</name>
    <dbReference type="NCBI Taxonomy" id="472368"/>
    <lineage>
        <taxon>Eukaryota</taxon>
        <taxon>Viridiplantae</taxon>
        <taxon>Streptophyta</taxon>
        <taxon>Embryophyta</taxon>
        <taxon>Tracheophyta</taxon>
        <taxon>Spermatophyta</taxon>
        <taxon>Magnoliopsida</taxon>
        <taxon>eudicotyledons</taxon>
        <taxon>Gunneridae</taxon>
        <taxon>Pentapetalae</taxon>
        <taxon>asterids</taxon>
        <taxon>lamiids</taxon>
        <taxon>Lamiales</taxon>
        <taxon>Gesneriaceae</taxon>
        <taxon>Didymocarpoideae</taxon>
        <taxon>Trichosporeae</taxon>
        <taxon>Loxocarpinae</taxon>
        <taxon>Dorcoceras</taxon>
    </lineage>
</organism>
<keyword evidence="2" id="KW-1185">Reference proteome</keyword>
<gene>
    <name evidence="1" type="ORF">F511_15894</name>
</gene>
<dbReference type="OrthoDB" id="1433347at2759"/>
<evidence type="ECO:0000313" key="2">
    <source>
        <dbReference type="Proteomes" id="UP000250235"/>
    </source>
</evidence>
<proteinExistence type="predicted"/>
<dbReference type="EMBL" id="KV009380">
    <property type="protein sequence ID" value="KZV29362.1"/>
    <property type="molecule type" value="Genomic_DNA"/>
</dbReference>
<evidence type="ECO:0000313" key="1">
    <source>
        <dbReference type="EMBL" id="KZV29362.1"/>
    </source>
</evidence>
<dbReference type="AlphaFoldDB" id="A0A2Z7B4S7"/>
<protein>
    <submittedName>
        <fullName evidence="1">Ribonuclease H protein-like</fullName>
    </submittedName>
</protein>
<sequence>MAQEWEIKIKKIFREQNRAADFLATEALKYPLGMRTILNPTTKLLDILSEDKQGIRRMRKIWKK</sequence>
<name>A0A2Z7B4S7_9LAMI</name>
<reference evidence="1 2" key="1">
    <citation type="journal article" date="2015" name="Proc. Natl. Acad. Sci. U.S.A.">
        <title>The resurrection genome of Boea hygrometrica: A blueprint for survival of dehydration.</title>
        <authorList>
            <person name="Xiao L."/>
            <person name="Yang G."/>
            <person name="Zhang L."/>
            <person name="Yang X."/>
            <person name="Zhao S."/>
            <person name="Ji Z."/>
            <person name="Zhou Q."/>
            <person name="Hu M."/>
            <person name="Wang Y."/>
            <person name="Chen M."/>
            <person name="Xu Y."/>
            <person name="Jin H."/>
            <person name="Xiao X."/>
            <person name="Hu G."/>
            <person name="Bao F."/>
            <person name="Hu Y."/>
            <person name="Wan P."/>
            <person name="Li L."/>
            <person name="Deng X."/>
            <person name="Kuang T."/>
            <person name="Xiang C."/>
            <person name="Zhu J.K."/>
            <person name="Oliver M.J."/>
            <person name="He Y."/>
        </authorList>
    </citation>
    <scope>NUCLEOTIDE SEQUENCE [LARGE SCALE GENOMIC DNA]</scope>
    <source>
        <strain evidence="2">cv. XS01</strain>
    </source>
</reference>